<feature type="transmembrane region" description="Helical" evidence="11">
    <location>
        <begin position="95"/>
        <end position="113"/>
    </location>
</feature>
<dbReference type="Pfam" id="PF00072">
    <property type="entry name" value="Response_reg"/>
    <property type="match status" value="1"/>
</dbReference>
<evidence type="ECO:0000256" key="6">
    <source>
        <dbReference type="ARBA" id="ARBA00022777"/>
    </source>
</evidence>
<feature type="modified residue" description="4-aspartylphosphate" evidence="9">
    <location>
        <position position="699"/>
    </location>
</feature>
<keyword evidence="11" id="KW-1133">Transmembrane helix</keyword>
<feature type="domain" description="PAS" evidence="14">
    <location>
        <begin position="223"/>
        <end position="263"/>
    </location>
</feature>
<dbReference type="InterPro" id="IPR013656">
    <property type="entry name" value="PAS_4"/>
</dbReference>
<dbReference type="Proteomes" id="UP001596495">
    <property type="component" value="Unassembled WGS sequence"/>
</dbReference>
<dbReference type="Gene3D" id="3.40.50.2300">
    <property type="match status" value="1"/>
</dbReference>
<keyword evidence="8" id="KW-0902">Two-component regulatory system</keyword>
<dbReference type="PANTHER" id="PTHR43065:SF46">
    <property type="entry name" value="C4-DICARBOXYLATE TRANSPORT SENSOR PROTEIN DCTB"/>
    <property type="match status" value="1"/>
</dbReference>
<dbReference type="InterPro" id="IPR003594">
    <property type="entry name" value="HATPase_dom"/>
</dbReference>
<dbReference type="InterPro" id="IPR005467">
    <property type="entry name" value="His_kinase_dom"/>
</dbReference>
<dbReference type="SMART" id="SM00388">
    <property type="entry name" value="HisKA"/>
    <property type="match status" value="1"/>
</dbReference>
<dbReference type="CDD" id="cd00082">
    <property type="entry name" value="HisKA"/>
    <property type="match status" value="1"/>
</dbReference>
<evidence type="ECO:0000259" key="15">
    <source>
        <dbReference type="PROSITE" id="PS50113"/>
    </source>
</evidence>
<dbReference type="PANTHER" id="PTHR43065">
    <property type="entry name" value="SENSOR HISTIDINE KINASE"/>
    <property type="match status" value="1"/>
</dbReference>
<dbReference type="InterPro" id="IPR036097">
    <property type="entry name" value="HisK_dim/P_sf"/>
</dbReference>
<evidence type="ECO:0000256" key="3">
    <source>
        <dbReference type="ARBA" id="ARBA00022553"/>
    </source>
</evidence>
<dbReference type="InterPro" id="IPR003661">
    <property type="entry name" value="HisK_dim/P_dom"/>
</dbReference>
<dbReference type="EMBL" id="JBHTBX010000006">
    <property type="protein sequence ID" value="MFC7434942.1"/>
    <property type="molecule type" value="Genomic_DNA"/>
</dbReference>
<keyword evidence="6" id="KW-0418">Kinase</keyword>
<name>A0ABW2RA28_9BURK</name>
<keyword evidence="11" id="KW-0812">Transmembrane</keyword>
<feature type="region of interest" description="Disordered" evidence="10">
    <location>
        <begin position="613"/>
        <end position="639"/>
    </location>
</feature>
<evidence type="ECO:0000256" key="8">
    <source>
        <dbReference type="ARBA" id="ARBA00023012"/>
    </source>
</evidence>
<dbReference type="InterPro" id="IPR004358">
    <property type="entry name" value="Sig_transdc_His_kin-like_C"/>
</dbReference>
<dbReference type="PROSITE" id="PS50112">
    <property type="entry name" value="PAS"/>
    <property type="match status" value="1"/>
</dbReference>
<keyword evidence="11" id="KW-0472">Membrane</keyword>
<dbReference type="InterPro" id="IPR011006">
    <property type="entry name" value="CheY-like_superfamily"/>
</dbReference>
<evidence type="ECO:0000256" key="9">
    <source>
        <dbReference type="PROSITE-ProRule" id="PRU00169"/>
    </source>
</evidence>
<keyword evidence="7 16" id="KW-0067">ATP-binding</keyword>
<dbReference type="Gene3D" id="3.30.450.20">
    <property type="entry name" value="PAS domain"/>
    <property type="match status" value="1"/>
</dbReference>
<proteinExistence type="predicted"/>
<evidence type="ECO:0000256" key="2">
    <source>
        <dbReference type="ARBA" id="ARBA00012438"/>
    </source>
</evidence>
<feature type="domain" description="Response regulatory" evidence="13">
    <location>
        <begin position="648"/>
        <end position="764"/>
    </location>
</feature>
<evidence type="ECO:0000259" key="14">
    <source>
        <dbReference type="PROSITE" id="PS50112"/>
    </source>
</evidence>
<dbReference type="Pfam" id="PF00512">
    <property type="entry name" value="HisKA"/>
    <property type="match status" value="1"/>
</dbReference>
<evidence type="ECO:0000313" key="16">
    <source>
        <dbReference type="EMBL" id="MFC7434942.1"/>
    </source>
</evidence>
<evidence type="ECO:0000256" key="5">
    <source>
        <dbReference type="ARBA" id="ARBA00022741"/>
    </source>
</evidence>
<feature type="transmembrane region" description="Helical" evidence="11">
    <location>
        <begin position="156"/>
        <end position="180"/>
    </location>
</feature>
<keyword evidence="5" id="KW-0547">Nucleotide-binding</keyword>
<dbReference type="PROSITE" id="PS50110">
    <property type="entry name" value="RESPONSE_REGULATORY"/>
    <property type="match status" value="1"/>
</dbReference>
<evidence type="ECO:0000259" key="13">
    <source>
        <dbReference type="PROSITE" id="PS50110"/>
    </source>
</evidence>
<dbReference type="GO" id="GO:0005524">
    <property type="term" value="F:ATP binding"/>
    <property type="evidence" value="ECO:0007669"/>
    <property type="project" value="UniProtKB-KW"/>
</dbReference>
<dbReference type="CDD" id="cd00156">
    <property type="entry name" value="REC"/>
    <property type="match status" value="1"/>
</dbReference>
<feature type="transmembrane region" description="Helical" evidence="11">
    <location>
        <begin position="61"/>
        <end position="83"/>
    </location>
</feature>
<feature type="domain" description="PAC" evidence="15">
    <location>
        <begin position="305"/>
        <end position="358"/>
    </location>
</feature>
<dbReference type="InterPro" id="IPR000014">
    <property type="entry name" value="PAS"/>
</dbReference>
<comment type="caution">
    <text evidence="16">The sequence shown here is derived from an EMBL/GenBank/DDBJ whole genome shotgun (WGS) entry which is preliminary data.</text>
</comment>
<dbReference type="PRINTS" id="PR00344">
    <property type="entry name" value="BCTRLSENSOR"/>
</dbReference>
<dbReference type="Pfam" id="PF02518">
    <property type="entry name" value="HATPase_c"/>
    <property type="match status" value="1"/>
</dbReference>
<evidence type="ECO:0000256" key="1">
    <source>
        <dbReference type="ARBA" id="ARBA00000085"/>
    </source>
</evidence>
<evidence type="ECO:0000256" key="4">
    <source>
        <dbReference type="ARBA" id="ARBA00022679"/>
    </source>
</evidence>
<organism evidence="16 17">
    <name type="scientific">Hydrogenophaga bisanensis</name>
    <dbReference type="NCBI Taxonomy" id="439611"/>
    <lineage>
        <taxon>Bacteria</taxon>
        <taxon>Pseudomonadati</taxon>
        <taxon>Pseudomonadota</taxon>
        <taxon>Betaproteobacteria</taxon>
        <taxon>Burkholderiales</taxon>
        <taxon>Comamonadaceae</taxon>
        <taxon>Hydrogenophaga</taxon>
    </lineage>
</organism>
<evidence type="ECO:0000259" key="12">
    <source>
        <dbReference type="PROSITE" id="PS50109"/>
    </source>
</evidence>
<feature type="compositionally biased region" description="Low complexity" evidence="10">
    <location>
        <begin position="619"/>
        <end position="630"/>
    </location>
</feature>
<dbReference type="SMART" id="SM00448">
    <property type="entry name" value="REC"/>
    <property type="match status" value="1"/>
</dbReference>
<dbReference type="InterPro" id="IPR001789">
    <property type="entry name" value="Sig_transdc_resp-reg_receiver"/>
</dbReference>
<dbReference type="Pfam" id="PF08448">
    <property type="entry name" value="PAS_4"/>
    <property type="match status" value="1"/>
</dbReference>
<feature type="transmembrane region" description="Helical" evidence="11">
    <location>
        <begin position="38"/>
        <end position="55"/>
    </location>
</feature>
<dbReference type="SUPFAM" id="SSF52172">
    <property type="entry name" value="CheY-like"/>
    <property type="match status" value="1"/>
</dbReference>
<dbReference type="RefSeq" id="WP_382256886.1">
    <property type="nucleotide sequence ID" value="NZ_JBHTBX010000006.1"/>
</dbReference>
<dbReference type="SUPFAM" id="SSF47384">
    <property type="entry name" value="Homodimeric domain of signal transducing histidine kinase"/>
    <property type="match status" value="1"/>
</dbReference>
<dbReference type="InterPro" id="IPR035965">
    <property type="entry name" value="PAS-like_dom_sf"/>
</dbReference>
<dbReference type="SUPFAM" id="SSF55785">
    <property type="entry name" value="PYP-like sensor domain (PAS domain)"/>
    <property type="match status" value="1"/>
</dbReference>
<comment type="catalytic activity">
    <reaction evidence="1">
        <text>ATP + protein L-histidine = ADP + protein N-phospho-L-histidine.</text>
        <dbReference type="EC" id="2.7.13.3"/>
    </reaction>
</comment>
<keyword evidence="4" id="KW-0808">Transferase</keyword>
<protein>
    <recommendedName>
        <fullName evidence="2">histidine kinase</fullName>
        <ecNumber evidence="2">2.7.13.3</ecNumber>
    </recommendedName>
</protein>
<gene>
    <name evidence="16" type="ORF">ACFQNJ_10500</name>
</gene>
<evidence type="ECO:0000256" key="7">
    <source>
        <dbReference type="ARBA" id="ARBA00022840"/>
    </source>
</evidence>
<evidence type="ECO:0000256" key="11">
    <source>
        <dbReference type="SAM" id="Phobius"/>
    </source>
</evidence>
<dbReference type="EC" id="2.7.13.3" evidence="2"/>
<dbReference type="PROSITE" id="PS50113">
    <property type="entry name" value="PAC"/>
    <property type="match status" value="1"/>
</dbReference>
<keyword evidence="3 9" id="KW-0597">Phosphoprotein</keyword>
<dbReference type="InterPro" id="IPR000700">
    <property type="entry name" value="PAS-assoc_C"/>
</dbReference>
<dbReference type="SUPFAM" id="SSF55874">
    <property type="entry name" value="ATPase domain of HSP90 chaperone/DNA topoisomerase II/histidine kinase"/>
    <property type="match status" value="1"/>
</dbReference>
<sequence>MPIDLATLLVVRLGIDLLTGLGFLALMKRYPAIGGPGWWASSAAVSIVGAAGLMMTGQVPAAWSTSLPNAMMAVSVLFAWMGLRSFLGLSRPIHLVWLCSAGLLLGQVMLQEVWDLPKVRQLVLVLTTAVIAALAYRDIRRADPQRRVPELQVVKFWSLLEVGAMIGYGIMVPLLGLSLAQVLPGLMLFALFSKMVRMILYGALVSYRLRQLADRARQDLQTRESDLRALIENLSAGLIVYRPDRSIADINSLARRFLGWTDDGGAADRSPSPPEQWRMLREDGQPMRRHEMPFDRVLATGQPVHDVIFGLADNQGQPVRWALCNAYPENDVLGGLRHVVFTFVDVTSLRQAQQQQQRLAQQLSQSQKMEALGTLAGGVAHDFNNILAAILGNANLARQDLQPGAPARESLHEISNAARRGRELVRQILAFSRQQPLERTPVRLDDIATETSNLLRTALPPHIHLTVRHCSTCPMVRADATQIGQVLLNLGTNAIHALQGKPGRIDLAIDRVRADDPALPAEVAQVCVQDGVDAVSITVSDTGCGMDEATRQRIFDPFFTTKPVGQGTGLGLPVVLGIVQAHGGAIHVSSEPGHGSTFVLYFPATHLDTPVPHAGTMSADPPAGDPPEGAVSEEIPPMTTPPATAAGHVLYLDDDDTLVFLVRRLLQRRGYEVSAFCDQKEAIDAVRANPQGFDLLLTDYNMPGMSGIDVAREVLAINPRLTVAVASGYINEELEQKAAEVGVREVVFKTDAIESFCDVVQRLVQPSAA</sequence>
<keyword evidence="17" id="KW-1185">Reference proteome</keyword>
<dbReference type="InterPro" id="IPR036890">
    <property type="entry name" value="HATPase_C_sf"/>
</dbReference>
<feature type="transmembrane region" description="Helical" evidence="11">
    <location>
        <begin position="6"/>
        <end position="26"/>
    </location>
</feature>
<feature type="domain" description="Histidine kinase" evidence="12">
    <location>
        <begin position="378"/>
        <end position="606"/>
    </location>
</feature>
<reference evidence="17" key="1">
    <citation type="journal article" date="2019" name="Int. J. Syst. Evol. Microbiol.">
        <title>The Global Catalogue of Microorganisms (GCM) 10K type strain sequencing project: providing services to taxonomists for standard genome sequencing and annotation.</title>
        <authorList>
            <consortium name="The Broad Institute Genomics Platform"/>
            <consortium name="The Broad Institute Genome Sequencing Center for Infectious Disease"/>
            <person name="Wu L."/>
            <person name="Ma J."/>
        </authorList>
    </citation>
    <scope>NUCLEOTIDE SEQUENCE [LARGE SCALE GENOMIC DNA]</scope>
    <source>
        <strain evidence="17">CCUG 54518</strain>
    </source>
</reference>
<feature type="transmembrane region" description="Helical" evidence="11">
    <location>
        <begin position="119"/>
        <end position="136"/>
    </location>
</feature>
<evidence type="ECO:0000256" key="10">
    <source>
        <dbReference type="SAM" id="MobiDB-lite"/>
    </source>
</evidence>
<dbReference type="Gene3D" id="1.10.287.130">
    <property type="match status" value="1"/>
</dbReference>
<evidence type="ECO:0000313" key="17">
    <source>
        <dbReference type="Proteomes" id="UP001596495"/>
    </source>
</evidence>
<dbReference type="PROSITE" id="PS50109">
    <property type="entry name" value="HIS_KIN"/>
    <property type="match status" value="1"/>
</dbReference>
<dbReference type="SMART" id="SM00387">
    <property type="entry name" value="HATPase_c"/>
    <property type="match status" value="1"/>
</dbReference>
<dbReference type="Gene3D" id="3.30.565.10">
    <property type="entry name" value="Histidine kinase-like ATPase, C-terminal domain"/>
    <property type="match status" value="1"/>
</dbReference>
<accession>A0ABW2RA28</accession>